<dbReference type="InterPro" id="IPR036890">
    <property type="entry name" value="HATPase_C_sf"/>
</dbReference>
<protein>
    <submittedName>
        <fullName evidence="4">ATP-binding protein</fullName>
    </submittedName>
</protein>
<dbReference type="GO" id="GO:0004674">
    <property type="term" value="F:protein serine/threonine kinase activity"/>
    <property type="evidence" value="ECO:0007669"/>
    <property type="project" value="UniProtKB-KW"/>
</dbReference>
<organism evidence="4 5">
    <name type="scientific">Streptomyces spongiae</name>
    <dbReference type="NCBI Taxonomy" id="565072"/>
    <lineage>
        <taxon>Bacteria</taxon>
        <taxon>Bacillati</taxon>
        <taxon>Actinomycetota</taxon>
        <taxon>Actinomycetes</taxon>
        <taxon>Kitasatosporales</taxon>
        <taxon>Streptomycetaceae</taxon>
        <taxon>Streptomyces</taxon>
    </lineage>
</organism>
<dbReference type="Proteomes" id="UP000400924">
    <property type="component" value="Unassembled WGS sequence"/>
</dbReference>
<gene>
    <name evidence="4" type="ORF">FNH08_24425</name>
</gene>
<dbReference type="GO" id="GO:0005524">
    <property type="term" value="F:ATP binding"/>
    <property type="evidence" value="ECO:0007669"/>
    <property type="project" value="UniProtKB-KW"/>
</dbReference>
<evidence type="ECO:0000256" key="2">
    <source>
        <dbReference type="SAM" id="MobiDB-lite"/>
    </source>
</evidence>
<accession>A0A5N8XLS9</accession>
<dbReference type="OrthoDB" id="5184679at2"/>
<keyword evidence="1" id="KW-0723">Serine/threonine-protein kinase</keyword>
<dbReference type="InterPro" id="IPR050267">
    <property type="entry name" value="Anti-sigma-factor_SerPK"/>
</dbReference>
<name>A0A5N8XLS9_9ACTN</name>
<sequence length="156" mass="16785">MRERYRVHTSGRPAAWGRVRQGPRNPREAREAVRRVVSESTADNGWDEDALSDALLVVSELTTNAMLHGGGVTDFGVSVVGRDLYVSVSDGDPRLPVTSAPVDDSGRWRTGGRGWPIVRRLSHDVAVSRLPSGGKRITAVIPLRPVRGVPVGNGAS</sequence>
<keyword evidence="1" id="KW-0808">Transferase</keyword>
<dbReference type="PANTHER" id="PTHR35526">
    <property type="entry name" value="ANTI-SIGMA-F FACTOR RSBW-RELATED"/>
    <property type="match status" value="1"/>
</dbReference>
<dbReference type="CDD" id="cd16936">
    <property type="entry name" value="HATPase_RsbW-like"/>
    <property type="match status" value="1"/>
</dbReference>
<reference evidence="4 5" key="1">
    <citation type="submission" date="2019-07" db="EMBL/GenBank/DDBJ databases">
        <title>New species of Amycolatopsis and Streptomyces.</title>
        <authorList>
            <person name="Duangmal K."/>
            <person name="Teo W.F.A."/>
            <person name="Lipun K."/>
        </authorList>
    </citation>
    <scope>NUCLEOTIDE SEQUENCE [LARGE SCALE GENOMIC DNA]</scope>
    <source>
        <strain evidence="4 5">NBRC 106415</strain>
    </source>
</reference>
<dbReference type="AlphaFoldDB" id="A0A5N8XLS9"/>
<evidence type="ECO:0000313" key="4">
    <source>
        <dbReference type="EMBL" id="MPY60204.1"/>
    </source>
</evidence>
<evidence type="ECO:0000313" key="5">
    <source>
        <dbReference type="Proteomes" id="UP000400924"/>
    </source>
</evidence>
<dbReference type="Pfam" id="PF13581">
    <property type="entry name" value="HATPase_c_2"/>
    <property type="match status" value="1"/>
</dbReference>
<evidence type="ECO:0000259" key="3">
    <source>
        <dbReference type="Pfam" id="PF13581"/>
    </source>
</evidence>
<comment type="caution">
    <text evidence="4">The sequence shown here is derived from an EMBL/GenBank/DDBJ whole genome shotgun (WGS) entry which is preliminary data.</text>
</comment>
<keyword evidence="5" id="KW-1185">Reference proteome</keyword>
<keyword evidence="4" id="KW-0067">ATP-binding</keyword>
<evidence type="ECO:0000256" key="1">
    <source>
        <dbReference type="ARBA" id="ARBA00022527"/>
    </source>
</evidence>
<keyword evidence="1" id="KW-0418">Kinase</keyword>
<proteinExistence type="predicted"/>
<keyword evidence="4" id="KW-0547">Nucleotide-binding</keyword>
<feature type="region of interest" description="Disordered" evidence="2">
    <location>
        <begin position="1"/>
        <end position="27"/>
    </location>
</feature>
<dbReference type="EMBL" id="VJZC01000193">
    <property type="protein sequence ID" value="MPY60204.1"/>
    <property type="molecule type" value="Genomic_DNA"/>
</dbReference>
<dbReference type="SUPFAM" id="SSF55874">
    <property type="entry name" value="ATPase domain of HSP90 chaperone/DNA topoisomerase II/histidine kinase"/>
    <property type="match status" value="1"/>
</dbReference>
<dbReference type="RefSeq" id="WP_152773686.1">
    <property type="nucleotide sequence ID" value="NZ_VJZC01000193.1"/>
</dbReference>
<feature type="domain" description="Histidine kinase/HSP90-like ATPase" evidence="3">
    <location>
        <begin position="25"/>
        <end position="139"/>
    </location>
</feature>
<dbReference type="InterPro" id="IPR003594">
    <property type="entry name" value="HATPase_dom"/>
</dbReference>
<dbReference type="PANTHER" id="PTHR35526:SF3">
    <property type="entry name" value="ANTI-SIGMA-F FACTOR RSBW"/>
    <property type="match status" value="1"/>
</dbReference>
<dbReference type="Gene3D" id="3.30.565.10">
    <property type="entry name" value="Histidine kinase-like ATPase, C-terminal domain"/>
    <property type="match status" value="1"/>
</dbReference>